<evidence type="ECO:0000313" key="6">
    <source>
        <dbReference type="EMBL" id="MBL1102930.1"/>
    </source>
</evidence>
<dbReference type="PROSITE" id="PS00012">
    <property type="entry name" value="PHOSPHOPANTETHEINE"/>
    <property type="match status" value="1"/>
</dbReference>
<dbReference type="InterPro" id="IPR036736">
    <property type="entry name" value="ACP-like_sf"/>
</dbReference>
<dbReference type="Gene3D" id="1.10.1200.10">
    <property type="entry name" value="ACP-like"/>
    <property type="match status" value="1"/>
</dbReference>
<evidence type="ECO:0000256" key="1">
    <source>
        <dbReference type="ARBA" id="ARBA00022450"/>
    </source>
</evidence>
<keyword evidence="4" id="KW-0511">Multifunctional enzyme</keyword>
<gene>
    <name evidence="6" type="ORF">JK363_41485</name>
</gene>
<keyword evidence="1" id="KW-0596">Phosphopantetheine</keyword>
<evidence type="ECO:0000256" key="3">
    <source>
        <dbReference type="ARBA" id="ARBA00022679"/>
    </source>
</evidence>
<proteinExistence type="predicted"/>
<accession>A0ABS1NSL6</accession>
<protein>
    <recommendedName>
        <fullName evidence="5">Carrier domain-containing protein</fullName>
    </recommendedName>
</protein>
<dbReference type="InterPro" id="IPR009081">
    <property type="entry name" value="PP-bd_ACP"/>
</dbReference>
<keyword evidence="2" id="KW-0597">Phosphoprotein</keyword>
<evidence type="ECO:0000256" key="2">
    <source>
        <dbReference type="ARBA" id="ARBA00022553"/>
    </source>
</evidence>
<evidence type="ECO:0000313" key="7">
    <source>
        <dbReference type="Proteomes" id="UP000634229"/>
    </source>
</evidence>
<dbReference type="SUPFAM" id="SSF47336">
    <property type="entry name" value="ACP-like"/>
    <property type="match status" value="1"/>
</dbReference>
<evidence type="ECO:0000256" key="4">
    <source>
        <dbReference type="ARBA" id="ARBA00023268"/>
    </source>
</evidence>
<dbReference type="Pfam" id="PF00550">
    <property type="entry name" value="PP-binding"/>
    <property type="match status" value="1"/>
</dbReference>
<keyword evidence="3" id="KW-0808">Transferase</keyword>
<dbReference type="PANTHER" id="PTHR43775:SF51">
    <property type="entry name" value="INACTIVE PHENOLPHTHIOCEROL SYNTHESIS POLYKETIDE SYNTHASE TYPE I PKS1-RELATED"/>
    <property type="match status" value="1"/>
</dbReference>
<dbReference type="EMBL" id="JAERRF010000161">
    <property type="protein sequence ID" value="MBL1102930.1"/>
    <property type="molecule type" value="Genomic_DNA"/>
</dbReference>
<feature type="domain" description="Carrier" evidence="5">
    <location>
        <begin position="1"/>
        <end position="71"/>
    </location>
</feature>
<sequence length="149" mass="16621">MVQNSVAVVLGHANPGSIDPSRAFKDLGFDSLTAVDLRNRLIAATALRLPATLIFDHPTIIDLAEYLRGELKQVVGEGEFRLIDLEKLEAAVFSMAQDGELHRQVRSRVKAMMARLDEEFDEIIDDENSDIDSASFDSMFEIIDRELEG</sequence>
<dbReference type="InterPro" id="IPR050091">
    <property type="entry name" value="PKS_NRPS_Biosynth_Enz"/>
</dbReference>
<dbReference type="Proteomes" id="UP000634229">
    <property type="component" value="Unassembled WGS sequence"/>
</dbReference>
<dbReference type="InterPro" id="IPR006162">
    <property type="entry name" value="Ppantetheine_attach_site"/>
</dbReference>
<evidence type="ECO:0000259" key="5">
    <source>
        <dbReference type="PROSITE" id="PS50075"/>
    </source>
</evidence>
<dbReference type="SMART" id="SM00823">
    <property type="entry name" value="PKS_PP"/>
    <property type="match status" value="1"/>
</dbReference>
<dbReference type="SMART" id="SM01294">
    <property type="entry name" value="PKS_PP_betabranch"/>
    <property type="match status" value="1"/>
</dbReference>
<reference evidence="6 7" key="1">
    <citation type="submission" date="2021-01" db="EMBL/GenBank/DDBJ databases">
        <title>WGS of actinomycetes isolated from Thailand.</title>
        <authorList>
            <person name="Thawai C."/>
        </authorList>
    </citation>
    <scope>NUCLEOTIDE SEQUENCE [LARGE SCALE GENOMIC DNA]</scope>
    <source>
        <strain evidence="6 7">CA1R205</strain>
    </source>
</reference>
<organism evidence="6 7">
    <name type="scientific">Streptomyces coffeae</name>
    <dbReference type="NCBI Taxonomy" id="621382"/>
    <lineage>
        <taxon>Bacteria</taxon>
        <taxon>Bacillati</taxon>
        <taxon>Actinomycetota</taxon>
        <taxon>Actinomycetes</taxon>
        <taxon>Kitasatosporales</taxon>
        <taxon>Streptomycetaceae</taxon>
        <taxon>Streptomyces</taxon>
    </lineage>
</organism>
<dbReference type="PROSITE" id="PS50075">
    <property type="entry name" value="CARRIER"/>
    <property type="match status" value="1"/>
</dbReference>
<comment type="caution">
    <text evidence="6">The sequence shown here is derived from an EMBL/GenBank/DDBJ whole genome shotgun (WGS) entry which is preliminary data.</text>
</comment>
<dbReference type="PANTHER" id="PTHR43775">
    <property type="entry name" value="FATTY ACID SYNTHASE"/>
    <property type="match status" value="1"/>
</dbReference>
<dbReference type="InterPro" id="IPR020806">
    <property type="entry name" value="PKS_PP-bd"/>
</dbReference>
<keyword evidence="7" id="KW-1185">Reference proteome</keyword>
<name>A0ABS1NSL6_9ACTN</name>